<dbReference type="InterPro" id="IPR001128">
    <property type="entry name" value="Cyt_P450"/>
</dbReference>
<dbReference type="InterPro" id="IPR036396">
    <property type="entry name" value="Cyt_P450_sf"/>
</dbReference>
<organism evidence="6 7">
    <name type="scientific">Pristionchus entomophagus</name>
    <dbReference type="NCBI Taxonomy" id="358040"/>
    <lineage>
        <taxon>Eukaryota</taxon>
        <taxon>Metazoa</taxon>
        <taxon>Ecdysozoa</taxon>
        <taxon>Nematoda</taxon>
        <taxon>Chromadorea</taxon>
        <taxon>Rhabditida</taxon>
        <taxon>Rhabditina</taxon>
        <taxon>Diplogasteromorpha</taxon>
        <taxon>Diplogasteroidea</taxon>
        <taxon>Neodiplogasteridae</taxon>
        <taxon>Pristionchus</taxon>
    </lineage>
</organism>
<dbReference type="AlphaFoldDB" id="A0AAV5T7W7"/>
<dbReference type="GO" id="GO:0004497">
    <property type="term" value="F:monooxygenase activity"/>
    <property type="evidence" value="ECO:0007669"/>
    <property type="project" value="UniProtKB-KW"/>
</dbReference>
<dbReference type="GO" id="GO:0016705">
    <property type="term" value="F:oxidoreductase activity, acting on paired donors, with incorporation or reduction of molecular oxygen"/>
    <property type="evidence" value="ECO:0007669"/>
    <property type="project" value="InterPro"/>
</dbReference>
<dbReference type="GO" id="GO:0020037">
    <property type="term" value="F:heme binding"/>
    <property type="evidence" value="ECO:0007669"/>
    <property type="project" value="InterPro"/>
</dbReference>
<dbReference type="PANTHER" id="PTHR24291">
    <property type="entry name" value="CYTOCHROME P450 FAMILY 4"/>
    <property type="match status" value="1"/>
</dbReference>
<dbReference type="SUPFAM" id="SSF48264">
    <property type="entry name" value="Cytochrome P450"/>
    <property type="match status" value="1"/>
</dbReference>
<reference evidence="6" key="1">
    <citation type="submission" date="2023-10" db="EMBL/GenBank/DDBJ databases">
        <title>Genome assembly of Pristionchus species.</title>
        <authorList>
            <person name="Yoshida K."/>
            <person name="Sommer R.J."/>
        </authorList>
    </citation>
    <scope>NUCLEOTIDE SEQUENCE</scope>
    <source>
        <strain evidence="6">RS0144</strain>
    </source>
</reference>
<keyword evidence="7" id="KW-1185">Reference proteome</keyword>
<dbReference type="GO" id="GO:0005506">
    <property type="term" value="F:iron ion binding"/>
    <property type="evidence" value="ECO:0007669"/>
    <property type="project" value="InterPro"/>
</dbReference>
<keyword evidence="3" id="KW-0479">Metal-binding</keyword>
<feature type="non-terminal residue" evidence="6">
    <location>
        <position position="1"/>
    </location>
</feature>
<dbReference type="EMBL" id="BTSX01000004">
    <property type="protein sequence ID" value="GMS91677.1"/>
    <property type="molecule type" value="Genomic_DNA"/>
</dbReference>
<keyword evidence="5" id="KW-0560">Oxidoreductase</keyword>
<dbReference type="Pfam" id="PF00067">
    <property type="entry name" value="p450"/>
    <property type="match status" value="1"/>
</dbReference>
<name>A0AAV5T7W7_9BILA</name>
<keyword evidence="5" id="KW-0503">Monooxygenase</keyword>
<evidence type="ECO:0000256" key="2">
    <source>
        <dbReference type="ARBA" id="ARBA00010617"/>
    </source>
</evidence>
<sequence>VFVTQGRILVEQLEPHADTDREVDVFPFIKRCALDIIAETAMDTQLNTQTGESAEYCEGVVTISKRIFEKMLMPFLWIQPIWYGIWYGFQFDRLVKQSQDFTLQIIRDRRRQMEDEGLLG</sequence>
<dbReference type="PANTHER" id="PTHR24291:SF146">
    <property type="entry name" value="CYTOCHROME P450"/>
    <property type="match status" value="1"/>
</dbReference>
<proteinExistence type="inferred from homology"/>
<evidence type="ECO:0000256" key="3">
    <source>
        <dbReference type="ARBA" id="ARBA00022617"/>
    </source>
</evidence>
<evidence type="ECO:0000313" key="7">
    <source>
        <dbReference type="Proteomes" id="UP001432027"/>
    </source>
</evidence>
<evidence type="ECO:0000256" key="4">
    <source>
        <dbReference type="ARBA" id="ARBA00023004"/>
    </source>
</evidence>
<feature type="non-terminal residue" evidence="6">
    <location>
        <position position="120"/>
    </location>
</feature>
<dbReference type="Proteomes" id="UP001432027">
    <property type="component" value="Unassembled WGS sequence"/>
</dbReference>
<evidence type="ECO:0000313" key="6">
    <source>
        <dbReference type="EMBL" id="GMS91677.1"/>
    </source>
</evidence>
<evidence type="ECO:0008006" key="8">
    <source>
        <dbReference type="Google" id="ProtNLM"/>
    </source>
</evidence>
<dbReference type="Gene3D" id="1.10.630.10">
    <property type="entry name" value="Cytochrome P450"/>
    <property type="match status" value="1"/>
</dbReference>
<keyword evidence="3" id="KW-0349">Heme</keyword>
<evidence type="ECO:0000256" key="1">
    <source>
        <dbReference type="ARBA" id="ARBA00001971"/>
    </source>
</evidence>
<gene>
    <name evidence="6" type="ORF">PENTCL1PPCAC_13852</name>
</gene>
<comment type="cofactor">
    <cofactor evidence="1">
        <name>heme</name>
        <dbReference type="ChEBI" id="CHEBI:30413"/>
    </cofactor>
</comment>
<protein>
    <recommendedName>
        <fullName evidence="8">Bestrophin homolog</fullName>
    </recommendedName>
</protein>
<dbReference type="InterPro" id="IPR050196">
    <property type="entry name" value="Cytochrome_P450_Monoox"/>
</dbReference>
<keyword evidence="4" id="KW-0408">Iron</keyword>
<comment type="similarity">
    <text evidence="2">Belongs to the cytochrome P450 family.</text>
</comment>
<evidence type="ECO:0000256" key="5">
    <source>
        <dbReference type="ARBA" id="ARBA00023033"/>
    </source>
</evidence>
<comment type="caution">
    <text evidence="6">The sequence shown here is derived from an EMBL/GenBank/DDBJ whole genome shotgun (WGS) entry which is preliminary data.</text>
</comment>
<accession>A0AAV5T7W7</accession>